<dbReference type="PROSITE" id="PS00330">
    <property type="entry name" value="HEMOLYSIN_CALCIUM"/>
    <property type="match status" value="1"/>
</dbReference>
<evidence type="ECO:0000256" key="1">
    <source>
        <dbReference type="ARBA" id="ARBA00001913"/>
    </source>
</evidence>
<evidence type="ECO:0000256" key="2">
    <source>
        <dbReference type="ARBA" id="ARBA00004613"/>
    </source>
</evidence>
<dbReference type="Pfam" id="PF08548">
    <property type="entry name" value="Peptidase_M10_C"/>
    <property type="match status" value="1"/>
</dbReference>
<dbReference type="RefSeq" id="WP_263830965.1">
    <property type="nucleotide sequence ID" value="NZ_JAOWLB010000040.1"/>
</dbReference>
<sequence length="565" mass="60038">MPKSRKSNGSDSGGNNFQFLKGSRSDDIFYVFSEFDTISEPRNGGIDTVIAESNFTLGDWIENLTLVGQLDLNGTGNELGNQIIGNDGDNVLRGLDGNDTLSGGLGSDTLDGGAGEDTAVFSGLREEYRIELSGGFVEVTSLSPGQYSVDYLLDVEWFSFSDAMVSVSSLAVPTPVEDPVEPVPAESLLVPVYVLEALLPDGANDTDIRWNSTSQLGSATTITFSFLTEVPVYYGANAVERQGFQSLNTGQMEAVLAVLEHVQSFTGIKFVEATGEIGDITFGIADLPKGSGQAYSPGTTDVSGDVWFDLQAFGSATPEVGGSEMLLILHELGHALGMKHAHEGQVLPASEMNNQYTVMAYSQHPTSAGIDASTYMSYDMAALQFLYGSNSQDTSSDDVYDVANLVDTVQTISDSGGWDVLDAAASATDVLLNLNQGSFSTSGTAFGWYPIRENIAVAFGTDLEEARGGFGNDTLIGNAENNVLIGNSGADVFVFLPNWGADRIEDFQIGVDKIELRDTGVGFDDLSLMSNQSGTLLSFNGNTIQIDNVMVSELQASEFLFATSG</sequence>
<dbReference type="InterPro" id="IPR034033">
    <property type="entry name" value="Serralysin-like"/>
</dbReference>
<dbReference type="InterPro" id="IPR006026">
    <property type="entry name" value="Peptidase_Metallo"/>
</dbReference>
<dbReference type="Gene3D" id="2.150.10.10">
    <property type="entry name" value="Serralysin-like metalloprotease, C-terminal"/>
    <property type="match status" value="2"/>
</dbReference>
<dbReference type="InterPro" id="IPR013858">
    <property type="entry name" value="Peptidase_M10B_C"/>
</dbReference>
<keyword evidence="5" id="KW-0677">Repeat</keyword>
<keyword evidence="4" id="KW-0964">Secreted</keyword>
<dbReference type="InterPro" id="IPR011049">
    <property type="entry name" value="Serralysin-like_metalloprot_C"/>
</dbReference>
<dbReference type="Pfam" id="PF00353">
    <property type="entry name" value="HemolysinCabind"/>
    <property type="match status" value="2"/>
</dbReference>
<accession>A0ABT3AS25</accession>
<protein>
    <submittedName>
        <fullName evidence="7">M10 family metallopeptidase C-terminal domain-containing protein</fullName>
    </submittedName>
</protein>
<evidence type="ECO:0000259" key="6">
    <source>
        <dbReference type="SMART" id="SM00235"/>
    </source>
</evidence>
<comment type="caution">
    <text evidence="7">The sequence shown here is derived from an EMBL/GenBank/DDBJ whole genome shotgun (WGS) entry which is preliminary data.</text>
</comment>
<dbReference type="SMART" id="SM00235">
    <property type="entry name" value="ZnMc"/>
    <property type="match status" value="1"/>
</dbReference>
<organism evidence="7 8">
    <name type="scientific">Ruegeria aquimaris</name>
    <dbReference type="NCBI Taxonomy" id="2984333"/>
    <lineage>
        <taxon>Bacteria</taxon>
        <taxon>Pseudomonadati</taxon>
        <taxon>Pseudomonadota</taxon>
        <taxon>Alphaproteobacteria</taxon>
        <taxon>Rhodobacterales</taxon>
        <taxon>Roseobacteraceae</taxon>
        <taxon>Ruegeria</taxon>
    </lineage>
</organism>
<evidence type="ECO:0000256" key="4">
    <source>
        <dbReference type="ARBA" id="ARBA00022525"/>
    </source>
</evidence>
<evidence type="ECO:0000256" key="5">
    <source>
        <dbReference type="ARBA" id="ARBA00022737"/>
    </source>
</evidence>
<evidence type="ECO:0000313" key="8">
    <source>
        <dbReference type="Proteomes" id="UP001320899"/>
    </source>
</evidence>
<dbReference type="EMBL" id="JAOWLB010000040">
    <property type="protein sequence ID" value="MCV2891377.1"/>
    <property type="molecule type" value="Genomic_DNA"/>
</dbReference>
<dbReference type="PRINTS" id="PR00313">
    <property type="entry name" value="CABNDNGRPT"/>
</dbReference>
<dbReference type="SUPFAM" id="SSF51120">
    <property type="entry name" value="beta-Roll"/>
    <property type="match status" value="2"/>
</dbReference>
<dbReference type="InterPro" id="IPR024079">
    <property type="entry name" value="MetalloPept_cat_dom_sf"/>
</dbReference>
<evidence type="ECO:0000313" key="7">
    <source>
        <dbReference type="EMBL" id="MCV2891377.1"/>
    </source>
</evidence>
<comment type="cofactor">
    <cofactor evidence="1">
        <name>Ca(2+)</name>
        <dbReference type="ChEBI" id="CHEBI:29108"/>
    </cofactor>
</comment>
<dbReference type="InterPro" id="IPR018511">
    <property type="entry name" value="Hemolysin-typ_Ca-bd_CS"/>
</dbReference>
<keyword evidence="8" id="KW-1185">Reference proteome</keyword>
<evidence type="ECO:0000256" key="3">
    <source>
        <dbReference type="ARBA" id="ARBA00009490"/>
    </source>
</evidence>
<gene>
    <name evidence="7" type="ORF">OE747_23975</name>
</gene>
<comment type="similarity">
    <text evidence="3">Belongs to the peptidase M10B family.</text>
</comment>
<dbReference type="Gene3D" id="3.40.390.10">
    <property type="entry name" value="Collagenase (Catalytic Domain)"/>
    <property type="match status" value="1"/>
</dbReference>
<proteinExistence type="inferred from homology"/>
<dbReference type="SUPFAM" id="SSF55486">
    <property type="entry name" value="Metalloproteases ('zincins'), catalytic domain"/>
    <property type="match status" value="1"/>
</dbReference>
<dbReference type="Proteomes" id="UP001320899">
    <property type="component" value="Unassembled WGS sequence"/>
</dbReference>
<comment type="subcellular location">
    <subcellularLocation>
        <location evidence="2">Secreted</location>
    </subcellularLocation>
</comment>
<name>A0ABT3AS25_9RHOB</name>
<feature type="domain" description="Peptidase metallopeptidase" evidence="6">
    <location>
        <begin position="220"/>
        <end position="389"/>
    </location>
</feature>
<dbReference type="InterPro" id="IPR001343">
    <property type="entry name" value="Hemolysn_Ca-bd"/>
</dbReference>
<reference evidence="7 8" key="1">
    <citation type="submission" date="2022-10" db="EMBL/GenBank/DDBJ databases">
        <title>Ruegeria sp. nov., isolated from ocean surface sediments.</title>
        <authorList>
            <person name="He W."/>
            <person name="Xue H.-P."/>
            <person name="Zhang D.-F."/>
        </authorList>
    </citation>
    <scope>NUCLEOTIDE SEQUENCE [LARGE SCALE GENOMIC DNA]</scope>
    <source>
        <strain evidence="7 8">XHP0148</strain>
    </source>
</reference>
<dbReference type="CDD" id="cd04277">
    <property type="entry name" value="ZnMc_serralysin_like"/>
    <property type="match status" value="1"/>
</dbReference>